<proteinExistence type="predicted"/>
<accession>A0A0J9TLZ7</accession>
<keyword evidence="1" id="KW-1133">Transmembrane helix</keyword>
<evidence type="ECO:0000313" key="3">
    <source>
        <dbReference type="Proteomes" id="UP000053239"/>
    </source>
</evidence>
<reference evidence="2 3" key="1">
    <citation type="submission" date="2011-09" db="EMBL/GenBank/DDBJ databases">
        <title>The Genome Sequence of Plasmodium vivax North Korean.</title>
        <authorList>
            <consortium name="The Broad Institute Genome Sequencing Platform"/>
            <consortium name="The Broad Institute Genome Sequencing Center for Infectious Disease"/>
            <person name="Neafsey D."/>
            <person name="Carlton J."/>
            <person name="Barnwell J."/>
            <person name="Collins W."/>
            <person name="Escalante A."/>
            <person name="Mullikin J."/>
            <person name="Saul A."/>
            <person name="Guigo R."/>
            <person name="Camara F."/>
            <person name="Young S.K."/>
            <person name="Zeng Q."/>
            <person name="Gargeya S."/>
            <person name="Fitzgerald M."/>
            <person name="Haas B."/>
            <person name="Abouelleil A."/>
            <person name="Alvarado L."/>
            <person name="Arachchi H.M."/>
            <person name="Berlin A."/>
            <person name="Brown A."/>
            <person name="Chapman S.B."/>
            <person name="Chen Z."/>
            <person name="Dunbar C."/>
            <person name="Freedman E."/>
            <person name="Gearin G."/>
            <person name="Gellesch M."/>
            <person name="Goldberg J."/>
            <person name="Griggs A."/>
            <person name="Gujja S."/>
            <person name="Heiman D."/>
            <person name="Howarth C."/>
            <person name="Larson L."/>
            <person name="Lui A."/>
            <person name="MacDonald P.J.P."/>
            <person name="Montmayeur A."/>
            <person name="Murphy C."/>
            <person name="Neiman D."/>
            <person name="Pearson M."/>
            <person name="Priest M."/>
            <person name="Roberts A."/>
            <person name="Saif S."/>
            <person name="Shea T."/>
            <person name="Shenoy N."/>
            <person name="Sisk P."/>
            <person name="Stolte C."/>
            <person name="Sykes S."/>
            <person name="Wortman J."/>
            <person name="Nusbaum C."/>
            <person name="Birren B."/>
        </authorList>
    </citation>
    <scope>NUCLEOTIDE SEQUENCE [LARGE SCALE GENOMIC DNA]</scope>
    <source>
        <strain evidence="2 3">North Korean</strain>
    </source>
</reference>
<feature type="transmembrane region" description="Helical" evidence="1">
    <location>
        <begin position="33"/>
        <end position="56"/>
    </location>
</feature>
<evidence type="ECO:0000313" key="2">
    <source>
        <dbReference type="EMBL" id="KMZ96171.1"/>
    </source>
</evidence>
<keyword evidence="1" id="KW-0812">Transmembrane</keyword>
<organism evidence="2 3">
    <name type="scientific">Plasmodium vivax North Korean</name>
    <dbReference type="NCBI Taxonomy" id="1035514"/>
    <lineage>
        <taxon>Eukaryota</taxon>
        <taxon>Sar</taxon>
        <taxon>Alveolata</taxon>
        <taxon>Apicomplexa</taxon>
        <taxon>Aconoidasida</taxon>
        <taxon>Haemosporida</taxon>
        <taxon>Plasmodiidae</taxon>
        <taxon>Plasmodium</taxon>
        <taxon>Plasmodium (Plasmodium)</taxon>
    </lineage>
</organism>
<dbReference type="AlphaFoldDB" id="A0A0J9TLZ7"/>
<protein>
    <submittedName>
        <fullName evidence="2">Uncharacterized protein</fullName>
    </submittedName>
</protein>
<keyword evidence="1" id="KW-0472">Membrane</keyword>
<dbReference type="EMBL" id="KQ235646">
    <property type="protein sequence ID" value="KMZ96171.1"/>
    <property type="molecule type" value="Genomic_DNA"/>
</dbReference>
<dbReference type="Proteomes" id="UP000053239">
    <property type="component" value="Unassembled WGS sequence"/>
</dbReference>
<gene>
    <name evidence="2" type="ORF">PVNG_06156</name>
</gene>
<evidence type="ECO:0000256" key="1">
    <source>
        <dbReference type="SAM" id="Phobius"/>
    </source>
</evidence>
<feature type="transmembrane region" description="Helical" evidence="1">
    <location>
        <begin position="7"/>
        <end position="27"/>
    </location>
</feature>
<name>A0A0J9TLZ7_PLAVI</name>
<sequence>MIPINHIFLNIIMTVIRIIKNILTHILPHITKYAVIALLKAGITVIVKLFVIILTIRMTTYYLHGNVI</sequence>